<dbReference type="Proteomes" id="UP000594592">
    <property type="component" value="Plasmid pKPHS1"/>
</dbReference>
<evidence type="ECO:0000313" key="2">
    <source>
        <dbReference type="EMBL" id="QPG08019.1"/>
    </source>
</evidence>
<keyword evidence="2" id="KW-0614">Plasmid</keyword>
<dbReference type="Pfam" id="PF01926">
    <property type="entry name" value="MMR_HSR1"/>
    <property type="match status" value="1"/>
</dbReference>
<proteinExistence type="predicted"/>
<name>A0A7S9E1T8_KLEPN</name>
<evidence type="ECO:0000259" key="1">
    <source>
        <dbReference type="Pfam" id="PF01926"/>
    </source>
</evidence>
<dbReference type="SUPFAM" id="SSF52540">
    <property type="entry name" value="P-loop containing nucleoside triphosphate hydrolases"/>
    <property type="match status" value="1"/>
</dbReference>
<dbReference type="InterPro" id="IPR006073">
    <property type="entry name" value="GTP-bd"/>
</dbReference>
<organism evidence="2 3">
    <name type="scientific">Klebsiella pneumoniae subsp. pneumoniae</name>
    <dbReference type="NCBI Taxonomy" id="72407"/>
    <lineage>
        <taxon>Bacteria</taxon>
        <taxon>Pseudomonadati</taxon>
        <taxon>Pseudomonadota</taxon>
        <taxon>Gammaproteobacteria</taxon>
        <taxon>Enterobacterales</taxon>
        <taxon>Enterobacteriaceae</taxon>
        <taxon>Klebsiella/Raoultella group</taxon>
        <taxon>Klebsiella</taxon>
        <taxon>Klebsiella pneumoniae complex</taxon>
    </lineage>
</organism>
<dbReference type="InterPro" id="IPR027417">
    <property type="entry name" value="P-loop_NTPase"/>
</dbReference>
<geneLocation type="plasmid" evidence="2 3">
    <name>pKPHS1</name>
</geneLocation>
<gene>
    <name evidence="2" type="ORF">IUJ34_27370</name>
</gene>
<dbReference type="AlphaFoldDB" id="A0A7S9E1T8"/>
<protein>
    <submittedName>
        <fullName evidence="2">50S ribosome-binding GTPase</fullName>
    </submittedName>
</protein>
<reference evidence="2 3" key="1">
    <citation type="submission" date="2020-11" db="EMBL/GenBank/DDBJ databases">
        <title>Whole Genome sequence of MDR strain of Klebsiella pneumoniae K219 isolated from sputum.</title>
        <authorList>
            <person name="Aditi B.P."/>
            <person name="Mahalakshmi K."/>
            <person name="Naveen Kumar V."/>
        </authorList>
    </citation>
    <scope>NUCLEOTIDE SEQUENCE [LARGE SCALE GENOMIC DNA]</scope>
    <source>
        <strain evidence="2 3">K219</strain>
        <plasmid evidence="2 3">pKPHS1</plasmid>
    </source>
</reference>
<dbReference type="GO" id="GO:0005525">
    <property type="term" value="F:GTP binding"/>
    <property type="evidence" value="ECO:0007669"/>
    <property type="project" value="InterPro"/>
</dbReference>
<dbReference type="Gene3D" id="3.40.50.300">
    <property type="entry name" value="P-loop containing nucleotide triphosphate hydrolases"/>
    <property type="match status" value="1"/>
</dbReference>
<sequence>MNIDVNAILNDAVKDMPVANIIVIGKTGVGKSSLINSVFRGDFARTGVGRPVTENINVIKKEGVPLQIIDTQGLEVADYEKTRLKLKTI</sequence>
<accession>A0A7S9E1T8</accession>
<evidence type="ECO:0000313" key="3">
    <source>
        <dbReference type="Proteomes" id="UP000594592"/>
    </source>
</evidence>
<dbReference type="EMBL" id="CP064822">
    <property type="protein sequence ID" value="QPG08019.1"/>
    <property type="molecule type" value="Genomic_DNA"/>
</dbReference>
<feature type="domain" description="G" evidence="1">
    <location>
        <begin position="21"/>
        <end position="77"/>
    </location>
</feature>